<feature type="domain" description="RRM" evidence="5">
    <location>
        <begin position="187"/>
        <end position="265"/>
    </location>
</feature>
<gene>
    <name evidence="6" type="primary">ENOX1_0</name>
</gene>
<evidence type="ECO:0000313" key="6">
    <source>
        <dbReference type="EMBL" id="MBW12947.1"/>
    </source>
</evidence>
<dbReference type="OrthoDB" id="10039782at2759"/>
<evidence type="ECO:0000256" key="4">
    <source>
        <dbReference type="SAM" id="MobiDB-lite"/>
    </source>
</evidence>
<evidence type="ECO:0000256" key="3">
    <source>
        <dbReference type="SAM" id="Coils"/>
    </source>
</evidence>
<sequence length="621" mass="71439">MASYYDAVFRRKITEAVSTDERNRPNENKRGRWDQPDAQKINSDDQWERIVERARNLRSDLQFTDIHGDKPPSLIDLPIDANISSNKPPVPVRTSPLWNEIMPQFNPFNLINPLNVMDSAMFMGQYGVMGGMLTPSSMIVNHATPRVPDSNVIQTDKRIIQLELCTLYPPPANAPTPTSRERPPGCRTVFVGGLPDSITEDIMKSIFTNYGEILTIRLSNRKFCHIRFENECSVDLALELSGYRLVMKGQELVSASRLHVDYAQARDDQYEWEMKKRHLMREERRLQQTRSNPPPSPPLIPHFTEAKALSVSEEIKADTSFLNAVQVVITWLERGDCNKRNVNIFYSIIQSTNSHVRRLLSEKNQFEEELQNLKDLTKRRMQAILLQFTQIEKVFTSASHKKVWDHFTKAQRKNIETWKKQAMALSKLGIDDEDEMIGGDEMDLSDDESNLKKTKTKTDPIQLQDENDHLKCELEAYKNEIGMMKASLQTSDQKDIQINYLQQQLLSTRQELNVLTEKCSDAQKSNSSSIDNQLILSNKTQEMNNGSNHFSDHQIKLLGHIAIYLSIHPFGTSVESVVNYIKNIDKNVTSQQIENLLVTNQILFENFQHEDISLWKLVNFS</sequence>
<dbReference type="PANTHER" id="PTHR16001:SF4">
    <property type="entry name" value="ECTO-NOX DISULFIDE-THIOL EXCHANGER 1-LIKE PROTEIN"/>
    <property type="match status" value="1"/>
</dbReference>
<dbReference type="Pfam" id="PF23267">
    <property type="entry name" value="ENOX1"/>
    <property type="match status" value="1"/>
</dbReference>
<name>A0A2H8TFQ5_9HEMI</name>
<dbReference type="PANTHER" id="PTHR16001">
    <property type="entry name" value="ECTO-NOX DISULFIDE-THIOL EXCHANGER"/>
    <property type="match status" value="1"/>
</dbReference>
<dbReference type="EMBL" id="GFXV01001142">
    <property type="protein sequence ID" value="MBW12947.1"/>
    <property type="molecule type" value="Transcribed_RNA"/>
</dbReference>
<dbReference type="InterPro" id="IPR056611">
    <property type="entry name" value="ENOX1/2_dom"/>
</dbReference>
<dbReference type="InterPro" id="IPR035979">
    <property type="entry name" value="RBD_domain_sf"/>
</dbReference>
<proteinExistence type="predicted"/>
<feature type="coiled-coil region" evidence="3">
    <location>
        <begin position="467"/>
        <end position="518"/>
    </location>
</feature>
<feature type="region of interest" description="Disordered" evidence="4">
    <location>
        <begin position="18"/>
        <end position="43"/>
    </location>
</feature>
<dbReference type="AlphaFoldDB" id="A0A2H8TFQ5"/>
<keyword evidence="3" id="KW-0175">Coiled coil</keyword>
<evidence type="ECO:0000256" key="1">
    <source>
        <dbReference type="ARBA" id="ARBA00022884"/>
    </source>
</evidence>
<dbReference type="GO" id="GO:0016491">
    <property type="term" value="F:oxidoreductase activity"/>
    <property type="evidence" value="ECO:0007669"/>
    <property type="project" value="InterPro"/>
</dbReference>
<evidence type="ECO:0000256" key="2">
    <source>
        <dbReference type="PROSITE-ProRule" id="PRU00176"/>
    </source>
</evidence>
<reference evidence="6" key="1">
    <citation type="submission" date="2017-10" db="EMBL/GenBank/DDBJ databases">
        <title>Transcriptome Assembly of Sugarcane Aphid Adults.</title>
        <authorList>
            <person name="Scully E.D."/>
            <person name="Palmer N.A."/>
            <person name="Geib S.M."/>
            <person name="Sarath G."/>
            <person name="Sattler S.E."/>
        </authorList>
    </citation>
    <scope>NUCLEOTIDE SEQUENCE</scope>
    <source>
        <tissue evidence="6">Whole body</tissue>
    </source>
</reference>
<dbReference type="Pfam" id="PF00076">
    <property type="entry name" value="RRM_1"/>
    <property type="match status" value="1"/>
</dbReference>
<dbReference type="GO" id="GO:0003723">
    <property type="term" value="F:RNA binding"/>
    <property type="evidence" value="ECO:0007669"/>
    <property type="project" value="UniProtKB-UniRule"/>
</dbReference>
<accession>A0A2H8TFQ5</accession>
<dbReference type="InterPro" id="IPR012677">
    <property type="entry name" value="Nucleotide-bd_a/b_plait_sf"/>
</dbReference>
<dbReference type="InterPro" id="IPR000504">
    <property type="entry name" value="RRM_dom"/>
</dbReference>
<protein>
    <submittedName>
        <fullName evidence="6">Ecto-NOX disulfide-thiol exchanger 1</fullName>
    </submittedName>
</protein>
<evidence type="ECO:0000259" key="5">
    <source>
        <dbReference type="PROSITE" id="PS50102"/>
    </source>
</evidence>
<dbReference type="InterPro" id="IPR038876">
    <property type="entry name" value="ENOX"/>
</dbReference>
<organism evidence="6">
    <name type="scientific">Melanaphis sacchari</name>
    <dbReference type="NCBI Taxonomy" id="742174"/>
    <lineage>
        <taxon>Eukaryota</taxon>
        <taxon>Metazoa</taxon>
        <taxon>Ecdysozoa</taxon>
        <taxon>Arthropoda</taxon>
        <taxon>Hexapoda</taxon>
        <taxon>Insecta</taxon>
        <taxon>Pterygota</taxon>
        <taxon>Neoptera</taxon>
        <taxon>Paraneoptera</taxon>
        <taxon>Hemiptera</taxon>
        <taxon>Sternorrhyncha</taxon>
        <taxon>Aphidomorpha</taxon>
        <taxon>Aphidoidea</taxon>
        <taxon>Aphididae</taxon>
        <taxon>Aphidini</taxon>
        <taxon>Melanaphis</taxon>
    </lineage>
</organism>
<feature type="coiled-coil region" evidence="3">
    <location>
        <begin position="349"/>
        <end position="379"/>
    </location>
</feature>
<dbReference type="Gene3D" id="3.30.70.330">
    <property type="match status" value="1"/>
</dbReference>
<dbReference type="PROSITE" id="PS50102">
    <property type="entry name" value="RRM"/>
    <property type="match status" value="1"/>
</dbReference>
<dbReference type="SUPFAM" id="SSF54928">
    <property type="entry name" value="RNA-binding domain, RBD"/>
    <property type="match status" value="1"/>
</dbReference>
<dbReference type="GO" id="GO:0009897">
    <property type="term" value="C:external side of plasma membrane"/>
    <property type="evidence" value="ECO:0007669"/>
    <property type="project" value="InterPro"/>
</dbReference>
<dbReference type="GO" id="GO:0007624">
    <property type="term" value="P:ultradian rhythm"/>
    <property type="evidence" value="ECO:0007669"/>
    <property type="project" value="InterPro"/>
</dbReference>
<dbReference type="SMART" id="SM00360">
    <property type="entry name" value="RRM"/>
    <property type="match status" value="1"/>
</dbReference>
<keyword evidence="1 2" id="KW-0694">RNA-binding</keyword>